<name>A0ABV6D1M1_9SPHN</name>
<dbReference type="RefSeq" id="WP_379489125.1">
    <property type="nucleotide sequence ID" value="NZ_JBHLWK010000034.1"/>
</dbReference>
<keyword evidence="7" id="KW-1185">Reference proteome</keyword>
<dbReference type="PANTHER" id="PTHR46796">
    <property type="entry name" value="HTH-TYPE TRANSCRIPTIONAL ACTIVATOR RHAS-RELATED"/>
    <property type="match status" value="1"/>
</dbReference>
<evidence type="ECO:0000259" key="5">
    <source>
        <dbReference type="PROSITE" id="PS01124"/>
    </source>
</evidence>
<gene>
    <name evidence="6" type="ORF">ACFFJC_19835</name>
</gene>
<dbReference type="Pfam" id="PF12852">
    <property type="entry name" value="Cupin_6"/>
    <property type="match status" value="1"/>
</dbReference>
<organism evidence="6 7">
    <name type="scientific">Novosphingobium soli</name>
    <dbReference type="NCBI Taxonomy" id="574956"/>
    <lineage>
        <taxon>Bacteria</taxon>
        <taxon>Pseudomonadati</taxon>
        <taxon>Pseudomonadota</taxon>
        <taxon>Alphaproteobacteria</taxon>
        <taxon>Sphingomonadales</taxon>
        <taxon>Sphingomonadaceae</taxon>
        <taxon>Novosphingobium</taxon>
    </lineage>
</organism>
<feature type="region of interest" description="Disordered" evidence="4">
    <location>
        <begin position="321"/>
        <end position="367"/>
    </location>
</feature>
<dbReference type="Gene3D" id="1.10.10.60">
    <property type="entry name" value="Homeodomain-like"/>
    <property type="match status" value="2"/>
</dbReference>
<sequence>MPAAAQNARHSLSELLAQVRLAGRTWCYGDFGAHAGCAVAGGDAVFVHAVVHGQIRVACTGGALAQLGPGEIAFVLSGEAHALRTAPGAAAQPHETLRQENPVDVPPVQAFGEGRVAARVLSARLAASWPGGVARASLPSLLVPRAAPLAPDGMALAGIGAGAAALLTRLAEALLVAGLRADPACRRILSSEKRDPVDEALHLIAASPAHPWTVESLARAVGMGRSNFAAHFTAGVGKAPMEVVAARRMEHAAMLLRQGRMKIAEIAELAGYGSEAAFSRRFSRHFGVSPSQMREATRLARAEAASPPAFRALLAGARSRAAAREGAAGGDGEGEGEGGGSGGSGGAAEPAPPLPPGHVFLAGSRRD</sequence>
<dbReference type="InterPro" id="IPR009057">
    <property type="entry name" value="Homeodomain-like_sf"/>
</dbReference>
<evidence type="ECO:0000256" key="1">
    <source>
        <dbReference type="ARBA" id="ARBA00023015"/>
    </source>
</evidence>
<dbReference type="InterPro" id="IPR032783">
    <property type="entry name" value="AraC_lig"/>
</dbReference>
<reference evidence="6 7" key="1">
    <citation type="submission" date="2024-09" db="EMBL/GenBank/DDBJ databases">
        <authorList>
            <person name="Sun Q."/>
            <person name="Mori K."/>
        </authorList>
    </citation>
    <scope>NUCLEOTIDE SEQUENCE [LARGE SCALE GENOMIC DNA]</scope>
    <source>
        <strain evidence="6 7">CCM 7706</strain>
    </source>
</reference>
<dbReference type="PRINTS" id="PR00032">
    <property type="entry name" value="HTHARAC"/>
</dbReference>
<dbReference type="PROSITE" id="PS00041">
    <property type="entry name" value="HTH_ARAC_FAMILY_1"/>
    <property type="match status" value="1"/>
</dbReference>
<evidence type="ECO:0000256" key="2">
    <source>
        <dbReference type="ARBA" id="ARBA00023125"/>
    </source>
</evidence>
<dbReference type="PANTHER" id="PTHR46796:SF7">
    <property type="entry name" value="ARAC FAMILY TRANSCRIPTIONAL REGULATOR"/>
    <property type="match status" value="1"/>
</dbReference>
<protein>
    <submittedName>
        <fullName evidence="6">AraC family transcriptional regulator</fullName>
    </submittedName>
</protein>
<comment type="caution">
    <text evidence="6">The sequence shown here is derived from an EMBL/GenBank/DDBJ whole genome shotgun (WGS) entry which is preliminary data.</text>
</comment>
<dbReference type="Proteomes" id="UP001589798">
    <property type="component" value="Unassembled WGS sequence"/>
</dbReference>
<dbReference type="InterPro" id="IPR018060">
    <property type="entry name" value="HTH_AraC"/>
</dbReference>
<dbReference type="SUPFAM" id="SSF46689">
    <property type="entry name" value="Homeodomain-like"/>
    <property type="match status" value="2"/>
</dbReference>
<dbReference type="SMART" id="SM00342">
    <property type="entry name" value="HTH_ARAC"/>
    <property type="match status" value="1"/>
</dbReference>
<keyword evidence="1" id="KW-0805">Transcription regulation</keyword>
<evidence type="ECO:0000256" key="4">
    <source>
        <dbReference type="SAM" id="MobiDB-lite"/>
    </source>
</evidence>
<feature type="compositionally biased region" description="Gly residues" evidence="4">
    <location>
        <begin position="327"/>
        <end position="346"/>
    </location>
</feature>
<proteinExistence type="predicted"/>
<keyword evidence="2" id="KW-0238">DNA-binding</keyword>
<dbReference type="InterPro" id="IPR050204">
    <property type="entry name" value="AraC_XylS_family_regulators"/>
</dbReference>
<feature type="domain" description="HTH araC/xylS-type" evidence="5">
    <location>
        <begin position="198"/>
        <end position="296"/>
    </location>
</feature>
<evidence type="ECO:0000313" key="7">
    <source>
        <dbReference type="Proteomes" id="UP001589798"/>
    </source>
</evidence>
<accession>A0ABV6D1M1</accession>
<evidence type="ECO:0000256" key="3">
    <source>
        <dbReference type="ARBA" id="ARBA00023163"/>
    </source>
</evidence>
<dbReference type="InterPro" id="IPR018062">
    <property type="entry name" value="HTH_AraC-typ_CS"/>
</dbReference>
<dbReference type="InterPro" id="IPR020449">
    <property type="entry name" value="Tscrpt_reg_AraC-type_HTH"/>
</dbReference>
<dbReference type="Pfam" id="PF12833">
    <property type="entry name" value="HTH_18"/>
    <property type="match status" value="1"/>
</dbReference>
<dbReference type="PROSITE" id="PS01124">
    <property type="entry name" value="HTH_ARAC_FAMILY_2"/>
    <property type="match status" value="1"/>
</dbReference>
<keyword evidence="3" id="KW-0804">Transcription</keyword>
<dbReference type="EMBL" id="JBHLWK010000034">
    <property type="protein sequence ID" value="MFC0206522.1"/>
    <property type="molecule type" value="Genomic_DNA"/>
</dbReference>
<evidence type="ECO:0000313" key="6">
    <source>
        <dbReference type="EMBL" id="MFC0206522.1"/>
    </source>
</evidence>